<dbReference type="InterPro" id="IPR050109">
    <property type="entry name" value="HTH-type_TetR-like_transc_reg"/>
</dbReference>
<organism evidence="6 7">
    <name type="scientific">Neolewinella marina</name>
    <dbReference type="NCBI Taxonomy" id="438751"/>
    <lineage>
        <taxon>Bacteria</taxon>
        <taxon>Pseudomonadati</taxon>
        <taxon>Bacteroidota</taxon>
        <taxon>Saprospiria</taxon>
        <taxon>Saprospirales</taxon>
        <taxon>Lewinellaceae</taxon>
        <taxon>Neolewinella</taxon>
    </lineage>
</organism>
<dbReference type="GO" id="GO:0003700">
    <property type="term" value="F:DNA-binding transcription factor activity"/>
    <property type="evidence" value="ECO:0007669"/>
    <property type="project" value="TreeGrafter"/>
</dbReference>
<evidence type="ECO:0000256" key="4">
    <source>
        <dbReference type="PROSITE-ProRule" id="PRU00335"/>
    </source>
</evidence>
<protein>
    <submittedName>
        <fullName evidence="6">TetR family transcriptional regulator</fullName>
    </submittedName>
</protein>
<gene>
    <name evidence="6" type="ORF">CGL56_15105</name>
</gene>
<dbReference type="AlphaFoldDB" id="A0A2G0CCP5"/>
<name>A0A2G0CCP5_9BACT</name>
<dbReference type="InterPro" id="IPR001647">
    <property type="entry name" value="HTH_TetR"/>
</dbReference>
<dbReference type="PANTHER" id="PTHR30055">
    <property type="entry name" value="HTH-TYPE TRANSCRIPTIONAL REGULATOR RUTR"/>
    <property type="match status" value="1"/>
</dbReference>
<dbReference type="PRINTS" id="PR00455">
    <property type="entry name" value="HTHTETR"/>
</dbReference>
<keyword evidence="1" id="KW-0805">Transcription regulation</keyword>
<dbReference type="SUPFAM" id="SSF46689">
    <property type="entry name" value="Homeodomain-like"/>
    <property type="match status" value="1"/>
</dbReference>
<evidence type="ECO:0000256" key="2">
    <source>
        <dbReference type="ARBA" id="ARBA00023125"/>
    </source>
</evidence>
<keyword evidence="7" id="KW-1185">Reference proteome</keyword>
<accession>A0A2G0CCP5</accession>
<dbReference type="GO" id="GO:0000976">
    <property type="term" value="F:transcription cis-regulatory region binding"/>
    <property type="evidence" value="ECO:0007669"/>
    <property type="project" value="TreeGrafter"/>
</dbReference>
<dbReference type="EMBL" id="PDLO01000007">
    <property type="protein sequence ID" value="PHK97751.1"/>
    <property type="molecule type" value="Genomic_DNA"/>
</dbReference>
<dbReference type="InterPro" id="IPR009057">
    <property type="entry name" value="Homeodomain-like_sf"/>
</dbReference>
<evidence type="ECO:0000256" key="1">
    <source>
        <dbReference type="ARBA" id="ARBA00023015"/>
    </source>
</evidence>
<comment type="caution">
    <text evidence="6">The sequence shown here is derived from an EMBL/GenBank/DDBJ whole genome shotgun (WGS) entry which is preliminary data.</text>
</comment>
<reference evidence="6 7" key="1">
    <citation type="submission" date="2017-10" db="EMBL/GenBank/DDBJ databases">
        <title>The draft genome sequence of Lewinella marina KCTC 32374.</title>
        <authorList>
            <person name="Wang K."/>
        </authorList>
    </citation>
    <scope>NUCLEOTIDE SEQUENCE [LARGE SCALE GENOMIC DNA]</scope>
    <source>
        <strain evidence="6 7">MKG-38</strain>
    </source>
</reference>
<keyword evidence="3" id="KW-0804">Transcription</keyword>
<proteinExistence type="predicted"/>
<dbReference type="Pfam" id="PF00440">
    <property type="entry name" value="TetR_N"/>
    <property type="match status" value="1"/>
</dbReference>
<dbReference type="Gene3D" id="1.10.357.10">
    <property type="entry name" value="Tetracycline Repressor, domain 2"/>
    <property type="match status" value="1"/>
</dbReference>
<evidence type="ECO:0000259" key="5">
    <source>
        <dbReference type="PROSITE" id="PS50977"/>
    </source>
</evidence>
<dbReference type="OrthoDB" id="649282at2"/>
<evidence type="ECO:0000313" key="7">
    <source>
        <dbReference type="Proteomes" id="UP000226437"/>
    </source>
</evidence>
<evidence type="ECO:0000313" key="6">
    <source>
        <dbReference type="EMBL" id="PHK97751.1"/>
    </source>
</evidence>
<keyword evidence="2 4" id="KW-0238">DNA-binding</keyword>
<dbReference type="Proteomes" id="UP000226437">
    <property type="component" value="Unassembled WGS sequence"/>
</dbReference>
<feature type="domain" description="HTH tetR-type" evidence="5">
    <location>
        <begin position="24"/>
        <end position="84"/>
    </location>
</feature>
<dbReference type="PANTHER" id="PTHR30055:SF234">
    <property type="entry name" value="HTH-TYPE TRANSCRIPTIONAL REGULATOR BETI"/>
    <property type="match status" value="1"/>
</dbReference>
<dbReference type="PROSITE" id="PS50977">
    <property type="entry name" value="HTH_TETR_2"/>
    <property type="match status" value="1"/>
</dbReference>
<sequence length="225" mass="25731">MDVTITPLVIAVCPSLYLKDPETSKLGKRIVAGAIDLVDEIGLEQFTFRKLAVRVGTTEASVYRYFENKHKLLLYLVMWYWGWMDHRLTAALAGLPTAEDRLRRAIRLLTETVAEDSDFSHVNEVKLNRIVVAESLKVYLTRAVDEDNRQGAFQYYKQLVERVSGIIREVNPTFAYPHMLVTTIIEGGHLQRHFSHHLPRITDAPRDGEDAVVCFFTHLAFKTIS</sequence>
<feature type="DNA-binding region" description="H-T-H motif" evidence="4">
    <location>
        <begin position="47"/>
        <end position="66"/>
    </location>
</feature>
<dbReference type="RefSeq" id="WP_099107405.1">
    <property type="nucleotide sequence ID" value="NZ_JAATJF010000005.1"/>
</dbReference>
<dbReference type="Gene3D" id="1.10.10.60">
    <property type="entry name" value="Homeodomain-like"/>
    <property type="match status" value="1"/>
</dbReference>
<evidence type="ECO:0000256" key="3">
    <source>
        <dbReference type="ARBA" id="ARBA00023163"/>
    </source>
</evidence>